<gene>
    <name evidence="1" type="ORF">F4821DRAFT_254860</name>
</gene>
<proteinExistence type="predicted"/>
<dbReference type="Proteomes" id="UP001497680">
    <property type="component" value="Unassembled WGS sequence"/>
</dbReference>
<sequence>MRFLRLATLAVAADLADARLYRIGIPATIKPGDVFDATVEQLAGIPLQFAMVFGIQRYDEPASQFPRPGSLGPIVFHHVDLQATVGDGQVSGNTTMTGFKIPEDYALGPAAIQAAVLQFAGPLNSPIIETWWWNVNISDTTSEDLSWSTYASDNSRVCQIPFE</sequence>
<name>A0ACC0DH51_9PEZI</name>
<dbReference type="EMBL" id="MU394286">
    <property type="protein sequence ID" value="KAI6091540.1"/>
    <property type="molecule type" value="Genomic_DNA"/>
</dbReference>
<protein>
    <submittedName>
        <fullName evidence="1">Uncharacterized protein</fullName>
    </submittedName>
</protein>
<keyword evidence="2" id="KW-1185">Reference proteome</keyword>
<comment type="caution">
    <text evidence="1">The sequence shown here is derived from an EMBL/GenBank/DDBJ whole genome shotgun (WGS) entry which is preliminary data.</text>
</comment>
<reference evidence="1 2" key="1">
    <citation type="journal article" date="2022" name="New Phytol.">
        <title>Ecological generalism drives hyperdiversity of secondary metabolite gene clusters in xylarialean endophytes.</title>
        <authorList>
            <person name="Franco M.E.E."/>
            <person name="Wisecaver J.H."/>
            <person name="Arnold A.E."/>
            <person name="Ju Y.M."/>
            <person name="Slot J.C."/>
            <person name="Ahrendt S."/>
            <person name="Moore L.P."/>
            <person name="Eastman K.E."/>
            <person name="Scott K."/>
            <person name="Konkel Z."/>
            <person name="Mondo S.J."/>
            <person name="Kuo A."/>
            <person name="Hayes R.D."/>
            <person name="Haridas S."/>
            <person name="Andreopoulos B."/>
            <person name="Riley R."/>
            <person name="LaButti K."/>
            <person name="Pangilinan J."/>
            <person name="Lipzen A."/>
            <person name="Amirebrahimi M."/>
            <person name="Yan J."/>
            <person name="Adam C."/>
            <person name="Keymanesh K."/>
            <person name="Ng V."/>
            <person name="Louie K."/>
            <person name="Northen T."/>
            <person name="Drula E."/>
            <person name="Henrissat B."/>
            <person name="Hsieh H.M."/>
            <person name="Youens-Clark K."/>
            <person name="Lutzoni F."/>
            <person name="Miadlikowska J."/>
            <person name="Eastwood D.C."/>
            <person name="Hamelin R.C."/>
            <person name="Grigoriev I.V."/>
            <person name="U'Ren J.M."/>
        </authorList>
    </citation>
    <scope>NUCLEOTIDE SEQUENCE [LARGE SCALE GENOMIC DNA]</scope>
    <source>
        <strain evidence="1 2">ER1909</strain>
    </source>
</reference>
<evidence type="ECO:0000313" key="1">
    <source>
        <dbReference type="EMBL" id="KAI6091540.1"/>
    </source>
</evidence>
<accession>A0ACC0DH51</accession>
<organism evidence="1 2">
    <name type="scientific">Hypoxylon rubiginosum</name>
    <dbReference type="NCBI Taxonomy" id="110542"/>
    <lineage>
        <taxon>Eukaryota</taxon>
        <taxon>Fungi</taxon>
        <taxon>Dikarya</taxon>
        <taxon>Ascomycota</taxon>
        <taxon>Pezizomycotina</taxon>
        <taxon>Sordariomycetes</taxon>
        <taxon>Xylariomycetidae</taxon>
        <taxon>Xylariales</taxon>
        <taxon>Hypoxylaceae</taxon>
        <taxon>Hypoxylon</taxon>
    </lineage>
</organism>
<evidence type="ECO:0000313" key="2">
    <source>
        <dbReference type="Proteomes" id="UP001497680"/>
    </source>
</evidence>